<organism evidence="1 4">
    <name type="scientific">Nephila pilipes</name>
    <name type="common">Giant wood spider</name>
    <name type="synonym">Nephila maculata</name>
    <dbReference type="NCBI Taxonomy" id="299642"/>
    <lineage>
        <taxon>Eukaryota</taxon>
        <taxon>Metazoa</taxon>
        <taxon>Ecdysozoa</taxon>
        <taxon>Arthropoda</taxon>
        <taxon>Chelicerata</taxon>
        <taxon>Arachnida</taxon>
        <taxon>Araneae</taxon>
        <taxon>Araneomorphae</taxon>
        <taxon>Entelegynae</taxon>
        <taxon>Araneoidea</taxon>
        <taxon>Nephilidae</taxon>
        <taxon>Nephila</taxon>
    </lineage>
</organism>
<gene>
    <name evidence="2" type="ORF">NPIL_158051</name>
    <name evidence="3" type="ORF">NPIL_456071</name>
    <name evidence="1" type="ORF">NPIL_685431</name>
</gene>
<keyword evidence="4" id="KW-1185">Reference proteome</keyword>
<dbReference type="EMBL" id="BMAW01098811">
    <property type="protein sequence ID" value="GFS86707.1"/>
    <property type="molecule type" value="Genomic_DNA"/>
</dbReference>
<proteinExistence type="predicted"/>
<sequence length="68" mass="7584">GKAWEWVNGYSIDPGMYLPGIRFQLSVGPASDYCRGKRGDLINFSQQVLPPNSRVCTGRIRLLIDDGK</sequence>
<feature type="non-terminal residue" evidence="1">
    <location>
        <position position="1"/>
    </location>
</feature>
<name>A0A8X6N013_NEPPI</name>
<evidence type="ECO:0000313" key="2">
    <source>
        <dbReference type="EMBL" id="GFT70877.1"/>
    </source>
</evidence>
<dbReference type="Proteomes" id="UP000887013">
    <property type="component" value="Unassembled WGS sequence"/>
</dbReference>
<protein>
    <submittedName>
        <fullName evidence="1">Uncharacterized protein</fullName>
    </submittedName>
</protein>
<reference evidence="1" key="1">
    <citation type="submission" date="2020-08" db="EMBL/GenBank/DDBJ databases">
        <title>Multicomponent nature underlies the extraordinary mechanical properties of spider dragline silk.</title>
        <authorList>
            <person name="Kono N."/>
            <person name="Nakamura H."/>
            <person name="Mori M."/>
            <person name="Yoshida Y."/>
            <person name="Ohtoshi R."/>
            <person name="Malay A.D."/>
            <person name="Moran D.A.P."/>
            <person name="Tomita M."/>
            <person name="Numata K."/>
            <person name="Arakawa K."/>
        </authorList>
    </citation>
    <scope>NUCLEOTIDE SEQUENCE</scope>
</reference>
<dbReference type="AlphaFoldDB" id="A0A8X6N013"/>
<dbReference type="EMBL" id="BMAW01116478">
    <property type="protein sequence ID" value="GFT70877.1"/>
    <property type="molecule type" value="Genomic_DNA"/>
</dbReference>
<evidence type="ECO:0000313" key="1">
    <source>
        <dbReference type="EMBL" id="GFS86707.1"/>
    </source>
</evidence>
<dbReference type="EMBL" id="BMAW01073633">
    <property type="protein sequence ID" value="GFT88552.1"/>
    <property type="molecule type" value="Genomic_DNA"/>
</dbReference>
<comment type="caution">
    <text evidence="1">The sequence shown here is derived from an EMBL/GenBank/DDBJ whole genome shotgun (WGS) entry which is preliminary data.</text>
</comment>
<evidence type="ECO:0000313" key="4">
    <source>
        <dbReference type="Proteomes" id="UP000887013"/>
    </source>
</evidence>
<accession>A0A8X6N013</accession>
<evidence type="ECO:0000313" key="3">
    <source>
        <dbReference type="EMBL" id="GFT88552.1"/>
    </source>
</evidence>